<proteinExistence type="predicted"/>
<dbReference type="AlphaFoldDB" id="A0A0U5F0X6"/>
<name>A0A0U5F0X6_9PROT</name>
<dbReference type="STRING" id="431306.AGA_643"/>
<gene>
    <name evidence="1" type="ORF">AGA_643</name>
</gene>
<protein>
    <submittedName>
        <fullName evidence="1">Uncharacterized protein</fullName>
    </submittedName>
</protein>
<reference evidence="2" key="1">
    <citation type="submission" date="2014-09" db="EMBL/GenBank/DDBJ databases">
        <authorList>
            <person name="Illeghems K.G."/>
        </authorList>
    </citation>
    <scope>NUCLEOTIDE SEQUENCE [LARGE SCALE GENOMIC DNA]</scope>
    <source>
        <strain evidence="2">LMG 23848T</strain>
    </source>
</reference>
<organism evidence="1 2">
    <name type="scientific">Acetobacter ghanensis</name>
    <dbReference type="NCBI Taxonomy" id="431306"/>
    <lineage>
        <taxon>Bacteria</taxon>
        <taxon>Pseudomonadati</taxon>
        <taxon>Pseudomonadota</taxon>
        <taxon>Alphaproteobacteria</taxon>
        <taxon>Acetobacterales</taxon>
        <taxon>Acetobacteraceae</taxon>
        <taxon>Acetobacter</taxon>
    </lineage>
</organism>
<dbReference type="PATRIC" id="fig|431306.5.peg.619"/>
<evidence type="ECO:0000313" key="2">
    <source>
        <dbReference type="Proteomes" id="UP000068250"/>
    </source>
</evidence>
<dbReference type="Proteomes" id="UP000068250">
    <property type="component" value="Chromosome I"/>
</dbReference>
<evidence type="ECO:0000313" key="1">
    <source>
        <dbReference type="EMBL" id="CEF54207.1"/>
    </source>
</evidence>
<dbReference type="EMBL" id="LN609302">
    <property type="protein sequence ID" value="CEF54207.1"/>
    <property type="molecule type" value="Genomic_DNA"/>
</dbReference>
<sequence length="45" mass="4856">MAIQEGRKTLAWAQSLNIKVGPEGPVMGDVVLEKEKKAGKLGFVM</sequence>
<accession>A0A0U5F0X6</accession>